<keyword evidence="3" id="KW-1003">Cell membrane</keyword>
<evidence type="ECO:0000259" key="8">
    <source>
        <dbReference type="PROSITE" id="PS50928"/>
    </source>
</evidence>
<dbReference type="PANTHER" id="PTHR30193">
    <property type="entry name" value="ABC TRANSPORTER PERMEASE PROTEIN"/>
    <property type="match status" value="1"/>
</dbReference>
<protein>
    <submittedName>
        <fullName evidence="9">Sugar ABC transporter permease</fullName>
    </submittedName>
</protein>
<accession>A0ABU7GAM8</accession>
<feature type="transmembrane region" description="Helical" evidence="7">
    <location>
        <begin position="39"/>
        <end position="63"/>
    </location>
</feature>
<feature type="transmembrane region" description="Helical" evidence="7">
    <location>
        <begin position="244"/>
        <end position="267"/>
    </location>
</feature>
<evidence type="ECO:0000313" key="10">
    <source>
        <dbReference type="Proteomes" id="UP001310248"/>
    </source>
</evidence>
<sequence length="338" mass="37926">MSSSQASAPLSEVEGDKKAKSARKLSFAKLGQAFAPYGFLMPFIILFLVFQVFGFAFSLYLSFHQWNPVAGLDSMRFVGIENYTFSLEDEDFYRSLYNTIWLGLASGVSQHLVAIPMAYLLVNLGSKFRHFMTSAFFLPFITSTVAVSLIFVNMYSANVGIINKALVALANAPGLGYVFGWLNDLMPLRWLEDRLLIKPAIAFLQFWKYTGFHLVIYISGILTISKEVEEAALLDGANFRQRFWYIALPHLRPFIFFGVILTIIGSLQMFEEPFILTNGTGGIGNSGLTISMFLYKVAWEWLDMGWASAMSWLLFLIIAAVTAVQFLFFGRKGLGSHS</sequence>
<dbReference type="PANTHER" id="PTHR30193:SF37">
    <property type="entry name" value="INNER MEMBRANE ABC TRANSPORTER PERMEASE PROTEIN YCJO"/>
    <property type="match status" value="1"/>
</dbReference>
<dbReference type="InterPro" id="IPR051393">
    <property type="entry name" value="ABC_transporter_permease"/>
</dbReference>
<dbReference type="InterPro" id="IPR035906">
    <property type="entry name" value="MetI-like_sf"/>
</dbReference>
<evidence type="ECO:0000256" key="5">
    <source>
        <dbReference type="ARBA" id="ARBA00022989"/>
    </source>
</evidence>
<proteinExistence type="inferred from homology"/>
<evidence type="ECO:0000256" key="3">
    <source>
        <dbReference type="ARBA" id="ARBA00022475"/>
    </source>
</evidence>
<evidence type="ECO:0000256" key="7">
    <source>
        <dbReference type="RuleBase" id="RU363032"/>
    </source>
</evidence>
<dbReference type="SUPFAM" id="SSF161098">
    <property type="entry name" value="MetI-like"/>
    <property type="match status" value="1"/>
</dbReference>
<feature type="transmembrane region" description="Helical" evidence="7">
    <location>
        <begin position="100"/>
        <end position="122"/>
    </location>
</feature>
<dbReference type="Gene3D" id="1.10.3720.10">
    <property type="entry name" value="MetI-like"/>
    <property type="match status" value="1"/>
</dbReference>
<evidence type="ECO:0000256" key="4">
    <source>
        <dbReference type="ARBA" id="ARBA00022692"/>
    </source>
</evidence>
<organism evidence="9 10">
    <name type="scientific">Agarivorans aestuarii</name>
    <dbReference type="NCBI Taxonomy" id="1563703"/>
    <lineage>
        <taxon>Bacteria</taxon>
        <taxon>Pseudomonadati</taxon>
        <taxon>Pseudomonadota</taxon>
        <taxon>Gammaproteobacteria</taxon>
        <taxon>Alteromonadales</taxon>
        <taxon>Alteromonadaceae</taxon>
        <taxon>Agarivorans</taxon>
    </lineage>
</organism>
<keyword evidence="10" id="KW-1185">Reference proteome</keyword>
<dbReference type="PROSITE" id="PS50928">
    <property type="entry name" value="ABC_TM1"/>
    <property type="match status" value="1"/>
</dbReference>
<dbReference type="RefSeq" id="WP_329776925.1">
    <property type="nucleotide sequence ID" value="NZ_JAYDYW010000018.1"/>
</dbReference>
<dbReference type="EMBL" id="JAYDYW010000018">
    <property type="protein sequence ID" value="MEE1676224.1"/>
    <property type="molecule type" value="Genomic_DNA"/>
</dbReference>
<feature type="transmembrane region" description="Helical" evidence="7">
    <location>
        <begin position="161"/>
        <end position="182"/>
    </location>
</feature>
<evidence type="ECO:0000256" key="6">
    <source>
        <dbReference type="ARBA" id="ARBA00023136"/>
    </source>
</evidence>
<feature type="transmembrane region" description="Helical" evidence="7">
    <location>
        <begin position="134"/>
        <end position="155"/>
    </location>
</feature>
<name>A0ABU7GAM8_9ALTE</name>
<keyword evidence="4 7" id="KW-0812">Transmembrane</keyword>
<feature type="domain" description="ABC transmembrane type-1" evidence="8">
    <location>
        <begin position="96"/>
        <end position="325"/>
    </location>
</feature>
<keyword evidence="6 7" id="KW-0472">Membrane</keyword>
<comment type="subcellular location">
    <subcellularLocation>
        <location evidence="1 7">Cell membrane</location>
        <topology evidence="1 7">Multi-pass membrane protein</topology>
    </subcellularLocation>
</comment>
<feature type="transmembrane region" description="Helical" evidence="7">
    <location>
        <begin position="274"/>
        <end position="294"/>
    </location>
</feature>
<evidence type="ECO:0000313" key="9">
    <source>
        <dbReference type="EMBL" id="MEE1676224.1"/>
    </source>
</evidence>
<dbReference type="InterPro" id="IPR000515">
    <property type="entry name" value="MetI-like"/>
</dbReference>
<reference evidence="10" key="1">
    <citation type="submission" date="2023-07" db="EMBL/GenBank/DDBJ databases">
        <title>Draft genome sequence of Agarivorans aestuarii strain ZMCS4, a CAZymes producing bacteria isolated from the marine brown algae Clodostephus spongiosus.</title>
        <authorList>
            <person name="Lorente B."/>
            <person name="Cabral C."/>
            <person name="Frias J."/>
            <person name="Faria J."/>
            <person name="Toubarro D."/>
        </authorList>
    </citation>
    <scope>NUCLEOTIDE SEQUENCE [LARGE SCALE GENOMIC DNA]</scope>
    <source>
        <strain evidence="10">ZMCS4</strain>
    </source>
</reference>
<evidence type="ECO:0000256" key="1">
    <source>
        <dbReference type="ARBA" id="ARBA00004651"/>
    </source>
</evidence>
<keyword evidence="5 7" id="KW-1133">Transmembrane helix</keyword>
<gene>
    <name evidence="9" type="ORF">SNR37_001556</name>
</gene>
<comment type="caution">
    <text evidence="9">The sequence shown here is derived from an EMBL/GenBank/DDBJ whole genome shotgun (WGS) entry which is preliminary data.</text>
</comment>
<feature type="transmembrane region" description="Helical" evidence="7">
    <location>
        <begin position="306"/>
        <end position="329"/>
    </location>
</feature>
<evidence type="ECO:0000256" key="2">
    <source>
        <dbReference type="ARBA" id="ARBA00022448"/>
    </source>
</evidence>
<dbReference type="Pfam" id="PF00528">
    <property type="entry name" value="BPD_transp_1"/>
    <property type="match status" value="1"/>
</dbReference>
<dbReference type="CDD" id="cd06261">
    <property type="entry name" value="TM_PBP2"/>
    <property type="match status" value="1"/>
</dbReference>
<feature type="transmembrane region" description="Helical" evidence="7">
    <location>
        <begin position="203"/>
        <end position="224"/>
    </location>
</feature>
<dbReference type="Proteomes" id="UP001310248">
    <property type="component" value="Unassembled WGS sequence"/>
</dbReference>
<keyword evidence="2 7" id="KW-0813">Transport</keyword>
<comment type="similarity">
    <text evidence="7">Belongs to the binding-protein-dependent transport system permease family.</text>
</comment>